<evidence type="ECO:0000256" key="2">
    <source>
        <dbReference type="ARBA" id="ARBA00006948"/>
    </source>
</evidence>
<comment type="similarity">
    <text evidence="2">Belongs to the TMEM45 family.</text>
</comment>
<accession>A0AAV2TYK4</accession>
<dbReference type="PANTHER" id="PTHR16007">
    <property type="entry name" value="EPIDIDYMAL MEMBRANE PROTEIN E9-RELATED"/>
    <property type="match status" value="1"/>
</dbReference>
<gene>
    <name evidence="7" type="ORF">CDAUBV1_LOCUS17493</name>
</gene>
<dbReference type="InterPro" id="IPR042127">
    <property type="entry name" value="TMEM45"/>
</dbReference>
<protein>
    <recommendedName>
        <fullName evidence="9">Transmembrane protein 45B</fullName>
    </recommendedName>
</protein>
<evidence type="ECO:0000256" key="6">
    <source>
        <dbReference type="SAM" id="Phobius"/>
    </source>
</evidence>
<dbReference type="InterPro" id="IPR006904">
    <property type="entry name" value="DUF716"/>
</dbReference>
<keyword evidence="4 6" id="KW-1133">Transmembrane helix</keyword>
<evidence type="ECO:0000256" key="3">
    <source>
        <dbReference type="ARBA" id="ARBA00022692"/>
    </source>
</evidence>
<keyword evidence="3 6" id="KW-0812">Transmembrane</keyword>
<dbReference type="PANTHER" id="PTHR16007:SF15">
    <property type="entry name" value="TRANSMEMBRANE PROTEIN 45B"/>
    <property type="match status" value="1"/>
</dbReference>
<dbReference type="EMBL" id="CAXLJL010000978">
    <property type="protein sequence ID" value="CAL5142240.1"/>
    <property type="molecule type" value="Genomic_DNA"/>
</dbReference>
<evidence type="ECO:0000256" key="1">
    <source>
        <dbReference type="ARBA" id="ARBA00004141"/>
    </source>
</evidence>
<keyword evidence="5 6" id="KW-0472">Membrane</keyword>
<dbReference type="Proteomes" id="UP001497525">
    <property type="component" value="Unassembled WGS sequence"/>
</dbReference>
<evidence type="ECO:0000256" key="4">
    <source>
        <dbReference type="ARBA" id="ARBA00022989"/>
    </source>
</evidence>
<name>A0AAV2TYK4_CALDB</name>
<evidence type="ECO:0000313" key="7">
    <source>
        <dbReference type="EMBL" id="CAL5142240.1"/>
    </source>
</evidence>
<feature type="transmembrane region" description="Helical" evidence="6">
    <location>
        <begin position="137"/>
        <end position="156"/>
    </location>
</feature>
<sequence length="319" mass="36728">MGTFAGHALPGSLFSCYALWAIYHILRKFYRRRAYEMQISEQLEQEYESRVSHPLHFHKCGCCTREQQFPLDSLLKVGCCLIGIVGEFITGFDENWVFIYIGNAQHITMYSTFGLGGLIELCIFYKFLDLPLQTEHILSMTALLNEFLLFLLHLHGRTQLDVYIHMLLAGMIVLSLVAELFELISPKKVALPLIRWWGFLVQGTWFWQVGAILYPVASWMPTWDEQARQDRVRAANLFAYHLLIDFVVILIFAIPMSLKLGRINSWKASFEIETRTRTRTLQLSEPDEEDSAVFENQRHFDPVTTGIPLGPVLSSQISS</sequence>
<feature type="transmembrane region" description="Helical" evidence="6">
    <location>
        <begin position="162"/>
        <end position="184"/>
    </location>
</feature>
<dbReference type="Pfam" id="PF04819">
    <property type="entry name" value="DUF716"/>
    <property type="match status" value="1"/>
</dbReference>
<evidence type="ECO:0000256" key="5">
    <source>
        <dbReference type="ARBA" id="ARBA00023136"/>
    </source>
</evidence>
<comment type="caution">
    <text evidence="7">The sequence shown here is derived from an EMBL/GenBank/DDBJ whole genome shotgun (WGS) entry which is preliminary data.</text>
</comment>
<feature type="transmembrane region" description="Helical" evidence="6">
    <location>
        <begin position="237"/>
        <end position="258"/>
    </location>
</feature>
<dbReference type="GO" id="GO:0016020">
    <property type="term" value="C:membrane"/>
    <property type="evidence" value="ECO:0007669"/>
    <property type="project" value="UniProtKB-SubCell"/>
</dbReference>
<feature type="transmembrane region" description="Helical" evidence="6">
    <location>
        <begin position="104"/>
        <end position="125"/>
    </location>
</feature>
<evidence type="ECO:0008006" key="9">
    <source>
        <dbReference type="Google" id="ProtNLM"/>
    </source>
</evidence>
<dbReference type="AlphaFoldDB" id="A0AAV2TYK4"/>
<reference evidence="7" key="1">
    <citation type="submission" date="2024-06" db="EMBL/GenBank/DDBJ databases">
        <authorList>
            <person name="Liu X."/>
            <person name="Lenzi L."/>
            <person name="Haldenby T S."/>
            <person name="Uol C."/>
        </authorList>
    </citation>
    <scope>NUCLEOTIDE SEQUENCE</scope>
</reference>
<comment type="subcellular location">
    <subcellularLocation>
        <location evidence="1">Membrane</location>
        <topology evidence="1">Multi-pass membrane protein</topology>
    </subcellularLocation>
</comment>
<feature type="transmembrane region" description="Helical" evidence="6">
    <location>
        <begin position="6"/>
        <end position="26"/>
    </location>
</feature>
<feature type="transmembrane region" description="Helical" evidence="6">
    <location>
        <begin position="196"/>
        <end position="217"/>
    </location>
</feature>
<proteinExistence type="inferred from homology"/>
<evidence type="ECO:0000313" key="8">
    <source>
        <dbReference type="Proteomes" id="UP001497525"/>
    </source>
</evidence>
<organism evidence="7 8">
    <name type="scientific">Calicophoron daubneyi</name>
    <name type="common">Rumen fluke</name>
    <name type="synonym">Paramphistomum daubneyi</name>
    <dbReference type="NCBI Taxonomy" id="300641"/>
    <lineage>
        <taxon>Eukaryota</taxon>
        <taxon>Metazoa</taxon>
        <taxon>Spiralia</taxon>
        <taxon>Lophotrochozoa</taxon>
        <taxon>Platyhelminthes</taxon>
        <taxon>Trematoda</taxon>
        <taxon>Digenea</taxon>
        <taxon>Plagiorchiida</taxon>
        <taxon>Pronocephalata</taxon>
        <taxon>Paramphistomoidea</taxon>
        <taxon>Paramphistomidae</taxon>
        <taxon>Calicophoron</taxon>
    </lineage>
</organism>